<feature type="transmembrane region" description="Helical" evidence="1">
    <location>
        <begin position="74"/>
        <end position="94"/>
    </location>
</feature>
<keyword evidence="1" id="KW-0812">Transmembrane</keyword>
<feature type="transmembrane region" description="Helical" evidence="1">
    <location>
        <begin position="100"/>
        <end position="124"/>
    </location>
</feature>
<accession>A0A7W6NX69</accession>
<proteinExistence type="predicted"/>
<dbReference type="AlphaFoldDB" id="A0A7W6NX69"/>
<evidence type="ECO:0000256" key="1">
    <source>
        <dbReference type="SAM" id="Phobius"/>
    </source>
</evidence>
<protein>
    <submittedName>
        <fullName evidence="2">Putative iron-regulated membrane protein</fullName>
    </submittedName>
</protein>
<feature type="transmembrane region" description="Helical" evidence="1">
    <location>
        <begin position="41"/>
        <end position="62"/>
    </location>
</feature>
<reference evidence="2 3" key="1">
    <citation type="submission" date="2020-08" db="EMBL/GenBank/DDBJ databases">
        <title>Genomic Encyclopedia of Type Strains, Phase IV (KMG-IV): sequencing the most valuable type-strain genomes for metagenomic binning, comparative biology and taxonomic classification.</title>
        <authorList>
            <person name="Goeker M."/>
        </authorList>
    </citation>
    <scope>NUCLEOTIDE SEQUENCE [LARGE SCALE GENOMIC DNA]</scope>
    <source>
        <strain evidence="2 3">DSM 101806</strain>
    </source>
</reference>
<feature type="transmembrane region" description="Helical" evidence="1">
    <location>
        <begin position="12"/>
        <end position="35"/>
    </location>
</feature>
<gene>
    <name evidence="2" type="ORF">GGR46_001955</name>
</gene>
<dbReference type="EMBL" id="JACIEH010000002">
    <property type="protein sequence ID" value="MBB4098391.1"/>
    <property type="molecule type" value="Genomic_DNA"/>
</dbReference>
<keyword evidence="3" id="KW-1185">Reference proteome</keyword>
<organism evidence="2 3">
    <name type="scientific">Sphingomonas kyeonggiensis</name>
    <dbReference type="NCBI Taxonomy" id="1268553"/>
    <lineage>
        <taxon>Bacteria</taxon>
        <taxon>Pseudomonadati</taxon>
        <taxon>Pseudomonadota</taxon>
        <taxon>Alphaproteobacteria</taxon>
        <taxon>Sphingomonadales</taxon>
        <taxon>Sphingomonadaceae</taxon>
        <taxon>Sphingomonas</taxon>
    </lineage>
</organism>
<dbReference type="RefSeq" id="WP_183997151.1">
    <property type="nucleotide sequence ID" value="NZ_JACIEH010000002.1"/>
</dbReference>
<dbReference type="Proteomes" id="UP000557392">
    <property type="component" value="Unassembled WGS sequence"/>
</dbReference>
<name>A0A7W6NX69_9SPHN</name>
<evidence type="ECO:0000313" key="2">
    <source>
        <dbReference type="EMBL" id="MBB4098391.1"/>
    </source>
</evidence>
<keyword evidence="1" id="KW-1133">Transmembrane helix</keyword>
<comment type="caution">
    <text evidence="2">The sequence shown here is derived from an EMBL/GenBank/DDBJ whole genome shotgun (WGS) entry which is preliminary data.</text>
</comment>
<sequence>MTNPIQFLRTVLTVDAVTCLAMGALLVAAAGPLAGLLDLPAALLFEAGLLLFPSAGFMLWAARHTDRLEWPVRAVAWLNLGWTAASFAVIALLMPGLLGTAFIVVQALAVAGLAALEFHGLSLFRRAFA</sequence>
<keyword evidence="1" id="KW-0472">Membrane</keyword>
<evidence type="ECO:0000313" key="3">
    <source>
        <dbReference type="Proteomes" id="UP000557392"/>
    </source>
</evidence>